<dbReference type="PROSITE" id="PS00216">
    <property type="entry name" value="SUGAR_TRANSPORT_1"/>
    <property type="match status" value="1"/>
</dbReference>
<name>A0A066TYL9_9PSEU</name>
<dbReference type="GO" id="GO:0005886">
    <property type="term" value="C:plasma membrane"/>
    <property type="evidence" value="ECO:0007669"/>
    <property type="project" value="UniProtKB-SubCell"/>
</dbReference>
<evidence type="ECO:0000259" key="8">
    <source>
        <dbReference type="PROSITE" id="PS50850"/>
    </source>
</evidence>
<reference evidence="9 10" key="1">
    <citation type="submission" date="2014-05" db="EMBL/GenBank/DDBJ databases">
        <title>Draft genome sequence of Amycolatopsis rifamycinica DSM 46095.</title>
        <authorList>
            <person name="Lal R."/>
            <person name="Saxena A."/>
            <person name="Kumari R."/>
            <person name="Mukherjee U."/>
            <person name="Singh P."/>
            <person name="Sangwan N."/>
            <person name="Mahato N.K."/>
        </authorList>
    </citation>
    <scope>NUCLEOTIDE SEQUENCE [LARGE SCALE GENOMIC DNA]</scope>
    <source>
        <strain evidence="9 10">DSM 46095</strain>
    </source>
</reference>
<keyword evidence="6 7" id="KW-0472">Membrane</keyword>
<feature type="transmembrane region" description="Helical" evidence="7">
    <location>
        <begin position="23"/>
        <end position="44"/>
    </location>
</feature>
<sequence length="488" mass="49984">MNVAQAVPASVAAGLDPRRWKALILLCTANFMVILDAQIVIMGLPSISADLKLSPVAAQWALSANLLTFGGLLLLGGRAADLLGRRKVFIAGTALFLLVSLLSGFAWNAEVLLVARALHGVSAALMAPTALSILTNTFPEGRERNKAFATWSGIASIGATVGLLLGGTLIDWLGWQSIFFVNVPVALLMLVLSPVLLRESKDAGKQRTFDLAGAVASTAALGLLVYILVEAPTKGWVSFHTLGLGVVFLVLVALTLVIEKRSAAPLVPLRLFRSPALVGGNVVTAIVAALAFGMSVAISQFSLGVLHYTALEFGLSQSAMPIAAVAGAYLAQAVLNRIGIRAVAVTGVVLLGAGCFLLTGISPTGTYWADVFPGLVLFGLGLGGGPVALAAAALNGIAKRDAGIASGFNTAAFQVGGAIGVAIVSTIIASHMAQAATNPAAVMDGFTQGFVACVIFAAVGLVLSVALLRTRGGRQLQAVPEQRTPSAH</sequence>
<dbReference type="Proteomes" id="UP000027345">
    <property type="component" value="Unassembled WGS sequence"/>
</dbReference>
<evidence type="ECO:0000313" key="10">
    <source>
        <dbReference type="Proteomes" id="UP000027345"/>
    </source>
</evidence>
<gene>
    <name evidence="9" type="ORF">DV20_37450</name>
</gene>
<keyword evidence="4 7" id="KW-0812">Transmembrane</keyword>
<evidence type="ECO:0000256" key="6">
    <source>
        <dbReference type="ARBA" id="ARBA00023136"/>
    </source>
</evidence>
<evidence type="ECO:0000256" key="3">
    <source>
        <dbReference type="ARBA" id="ARBA00022475"/>
    </source>
</evidence>
<feature type="transmembrane region" description="Helical" evidence="7">
    <location>
        <begin position="410"/>
        <end position="429"/>
    </location>
</feature>
<proteinExistence type="predicted"/>
<evidence type="ECO:0000313" key="9">
    <source>
        <dbReference type="EMBL" id="KDN17083.1"/>
    </source>
</evidence>
<dbReference type="Pfam" id="PF07690">
    <property type="entry name" value="MFS_1"/>
    <property type="match status" value="1"/>
</dbReference>
<dbReference type="STRING" id="287986.DV20_37450"/>
<dbReference type="RefSeq" id="WP_043788020.1">
    <property type="nucleotide sequence ID" value="NZ_JMQI01000076.1"/>
</dbReference>
<dbReference type="InterPro" id="IPR005829">
    <property type="entry name" value="Sugar_transporter_CS"/>
</dbReference>
<feature type="transmembrane region" description="Helical" evidence="7">
    <location>
        <begin position="449"/>
        <end position="468"/>
    </location>
</feature>
<feature type="transmembrane region" description="Helical" evidence="7">
    <location>
        <begin position="56"/>
        <end position="76"/>
    </location>
</feature>
<evidence type="ECO:0000256" key="4">
    <source>
        <dbReference type="ARBA" id="ARBA00022692"/>
    </source>
</evidence>
<evidence type="ECO:0000256" key="7">
    <source>
        <dbReference type="SAM" id="Phobius"/>
    </source>
</evidence>
<feature type="transmembrane region" description="Helical" evidence="7">
    <location>
        <begin position="374"/>
        <end position="398"/>
    </location>
</feature>
<dbReference type="eggNOG" id="COG0477">
    <property type="taxonomic scope" value="Bacteria"/>
</dbReference>
<feature type="transmembrane region" description="Helical" evidence="7">
    <location>
        <begin position="113"/>
        <end position="135"/>
    </location>
</feature>
<keyword evidence="10" id="KW-1185">Reference proteome</keyword>
<keyword evidence="2" id="KW-0813">Transport</keyword>
<dbReference type="SUPFAM" id="SSF103473">
    <property type="entry name" value="MFS general substrate transporter"/>
    <property type="match status" value="1"/>
</dbReference>
<feature type="domain" description="Major facilitator superfamily (MFS) profile" evidence="8">
    <location>
        <begin position="22"/>
        <end position="472"/>
    </location>
</feature>
<dbReference type="PROSITE" id="PS50850">
    <property type="entry name" value="MFS"/>
    <property type="match status" value="1"/>
</dbReference>
<feature type="transmembrane region" description="Helical" evidence="7">
    <location>
        <begin position="176"/>
        <end position="197"/>
    </location>
</feature>
<dbReference type="AlphaFoldDB" id="A0A066TYL9"/>
<dbReference type="OrthoDB" id="7375466at2"/>
<feature type="transmembrane region" description="Helical" evidence="7">
    <location>
        <begin position="209"/>
        <end position="229"/>
    </location>
</feature>
<dbReference type="InterPro" id="IPR011701">
    <property type="entry name" value="MFS"/>
</dbReference>
<feature type="transmembrane region" description="Helical" evidence="7">
    <location>
        <begin position="278"/>
        <end position="298"/>
    </location>
</feature>
<dbReference type="GO" id="GO:0022857">
    <property type="term" value="F:transmembrane transporter activity"/>
    <property type="evidence" value="ECO:0007669"/>
    <property type="project" value="InterPro"/>
</dbReference>
<feature type="transmembrane region" description="Helical" evidence="7">
    <location>
        <begin position="235"/>
        <end position="258"/>
    </location>
</feature>
<dbReference type="CDD" id="cd17321">
    <property type="entry name" value="MFS_MMR_MDR_like"/>
    <property type="match status" value="1"/>
</dbReference>
<feature type="transmembrane region" description="Helical" evidence="7">
    <location>
        <begin position="147"/>
        <end position="170"/>
    </location>
</feature>
<keyword evidence="3" id="KW-1003">Cell membrane</keyword>
<feature type="transmembrane region" description="Helical" evidence="7">
    <location>
        <begin position="88"/>
        <end position="107"/>
    </location>
</feature>
<feature type="transmembrane region" description="Helical" evidence="7">
    <location>
        <begin position="342"/>
        <end position="362"/>
    </location>
</feature>
<dbReference type="PANTHER" id="PTHR42718:SF46">
    <property type="entry name" value="BLR6921 PROTEIN"/>
    <property type="match status" value="1"/>
</dbReference>
<evidence type="ECO:0000256" key="2">
    <source>
        <dbReference type="ARBA" id="ARBA00022448"/>
    </source>
</evidence>
<evidence type="ECO:0000256" key="5">
    <source>
        <dbReference type="ARBA" id="ARBA00022989"/>
    </source>
</evidence>
<comment type="caution">
    <text evidence="9">The sequence shown here is derived from an EMBL/GenBank/DDBJ whole genome shotgun (WGS) entry which is preliminary data.</text>
</comment>
<dbReference type="EMBL" id="JMQI01000076">
    <property type="protein sequence ID" value="KDN17083.1"/>
    <property type="molecule type" value="Genomic_DNA"/>
</dbReference>
<feature type="transmembrane region" description="Helical" evidence="7">
    <location>
        <begin position="318"/>
        <end position="335"/>
    </location>
</feature>
<dbReference type="InterPro" id="IPR020846">
    <property type="entry name" value="MFS_dom"/>
</dbReference>
<organism evidence="9 10">
    <name type="scientific">Amycolatopsis rifamycinica</name>
    <dbReference type="NCBI Taxonomy" id="287986"/>
    <lineage>
        <taxon>Bacteria</taxon>
        <taxon>Bacillati</taxon>
        <taxon>Actinomycetota</taxon>
        <taxon>Actinomycetes</taxon>
        <taxon>Pseudonocardiales</taxon>
        <taxon>Pseudonocardiaceae</taxon>
        <taxon>Amycolatopsis</taxon>
    </lineage>
</organism>
<accession>A0A066TYL9</accession>
<dbReference type="Gene3D" id="1.20.1250.20">
    <property type="entry name" value="MFS general substrate transporter like domains"/>
    <property type="match status" value="1"/>
</dbReference>
<dbReference type="PANTHER" id="PTHR42718">
    <property type="entry name" value="MAJOR FACILITATOR SUPERFAMILY MULTIDRUG TRANSPORTER MFSC"/>
    <property type="match status" value="1"/>
</dbReference>
<evidence type="ECO:0000256" key="1">
    <source>
        <dbReference type="ARBA" id="ARBA00004651"/>
    </source>
</evidence>
<keyword evidence="5 7" id="KW-1133">Transmembrane helix</keyword>
<comment type="subcellular location">
    <subcellularLocation>
        <location evidence="1">Cell membrane</location>
        <topology evidence="1">Multi-pass membrane protein</topology>
    </subcellularLocation>
</comment>
<dbReference type="Gene3D" id="1.20.1720.10">
    <property type="entry name" value="Multidrug resistance protein D"/>
    <property type="match status" value="1"/>
</dbReference>
<dbReference type="InterPro" id="IPR036259">
    <property type="entry name" value="MFS_trans_sf"/>
</dbReference>
<protein>
    <submittedName>
        <fullName evidence="9">MFS transporter</fullName>
    </submittedName>
</protein>